<dbReference type="GO" id="GO:0004672">
    <property type="term" value="F:protein kinase activity"/>
    <property type="evidence" value="ECO:0007669"/>
    <property type="project" value="InterPro"/>
</dbReference>
<proteinExistence type="predicted"/>
<evidence type="ECO:0000313" key="2">
    <source>
        <dbReference type="EMBL" id="CBK22681.2"/>
    </source>
</evidence>
<dbReference type="GeneID" id="24922616"/>
<reference evidence="2" key="1">
    <citation type="submission" date="2010-02" db="EMBL/GenBank/DDBJ databases">
        <title>Sequencing and annotation of the Blastocystis hominis genome.</title>
        <authorList>
            <person name="Wincker P."/>
        </authorList>
    </citation>
    <scope>NUCLEOTIDE SEQUENCE</scope>
    <source>
        <strain evidence="2">Singapore isolate B</strain>
    </source>
</reference>
<dbReference type="Proteomes" id="UP000008312">
    <property type="component" value="Unassembled WGS sequence"/>
</dbReference>
<protein>
    <recommendedName>
        <fullName evidence="1">Protein kinase domain-containing protein</fullName>
    </recommendedName>
</protein>
<dbReference type="EMBL" id="FN668650">
    <property type="protein sequence ID" value="CBK22681.2"/>
    <property type="molecule type" value="Genomic_DNA"/>
</dbReference>
<dbReference type="PANTHER" id="PTHR12984">
    <property type="entry name" value="SCY1-RELATED S/T PROTEIN KINASE-LIKE"/>
    <property type="match status" value="1"/>
</dbReference>
<dbReference type="InterPro" id="IPR000719">
    <property type="entry name" value="Prot_kinase_dom"/>
</dbReference>
<dbReference type="Gene3D" id="1.10.510.10">
    <property type="entry name" value="Transferase(Phosphotransferase) domain 1"/>
    <property type="match status" value="1"/>
</dbReference>
<organism evidence="2">
    <name type="scientific">Blastocystis hominis</name>
    <dbReference type="NCBI Taxonomy" id="12968"/>
    <lineage>
        <taxon>Eukaryota</taxon>
        <taxon>Sar</taxon>
        <taxon>Stramenopiles</taxon>
        <taxon>Bigyra</taxon>
        <taxon>Opalozoa</taxon>
        <taxon>Opalinata</taxon>
        <taxon>Blastocystidae</taxon>
        <taxon>Blastocystis</taxon>
    </lineage>
</organism>
<dbReference type="OrthoDB" id="447103at2759"/>
<evidence type="ECO:0000259" key="1">
    <source>
        <dbReference type="PROSITE" id="PS50011"/>
    </source>
</evidence>
<feature type="domain" description="Protein kinase" evidence="1">
    <location>
        <begin position="1"/>
        <end position="273"/>
    </location>
</feature>
<sequence length="273" mass="31377">MGAAESSQIVNYDIFQRDDFFANPFDWELHHAKSKLDGSRVSIFRTNAKSASSSNALKKIRMFRHPCILKYIEGNESDTGVFYATELAIPLSEWLDYAKGDKKREESNPIYHDHLVSWCMWGMANILKALKFLNEDAKQVHGYIHPSSIFVTQSGSWKLGFFDLTYEFKPKEDPPYFYLYRISFHFDPSEKQQLLPTAYRSPERTDNNFSLIGDCTIWGQDMYGFGELIDFVFKGLKIPGQLSNYVLRCKSAPLGRPAPSRLLAAFSKHPLVK</sequence>
<name>D8M2V8_BLAHO</name>
<dbReference type="InterPro" id="IPR011009">
    <property type="entry name" value="Kinase-like_dom_sf"/>
</dbReference>
<dbReference type="SUPFAM" id="SSF56112">
    <property type="entry name" value="Protein kinase-like (PK-like)"/>
    <property type="match status" value="1"/>
</dbReference>
<dbReference type="PROSITE" id="PS50011">
    <property type="entry name" value="PROTEIN_KINASE_DOM"/>
    <property type="match status" value="1"/>
</dbReference>
<gene>
    <name evidence="2" type="ORF">GSBLH_T00006492001</name>
</gene>
<dbReference type="RefSeq" id="XP_012896729.1">
    <property type="nucleotide sequence ID" value="XM_013041275.1"/>
</dbReference>
<dbReference type="AlphaFoldDB" id="D8M2V8"/>
<keyword evidence="3" id="KW-1185">Reference proteome</keyword>
<dbReference type="Gene3D" id="3.30.200.20">
    <property type="entry name" value="Phosphorylase Kinase, domain 1"/>
    <property type="match status" value="1"/>
</dbReference>
<dbReference type="InParanoid" id="D8M2V8"/>
<evidence type="ECO:0000313" key="3">
    <source>
        <dbReference type="Proteomes" id="UP000008312"/>
    </source>
</evidence>
<dbReference type="InterPro" id="IPR051177">
    <property type="entry name" value="CIK-Related_Protein"/>
</dbReference>
<dbReference type="GO" id="GO:0005524">
    <property type="term" value="F:ATP binding"/>
    <property type="evidence" value="ECO:0007669"/>
    <property type="project" value="InterPro"/>
</dbReference>
<accession>D8M2V8</accession>